<evidence type="ECO:0000313" key="2">
    <source>
        <dbReference type="EMBL" id="SFL17342.1"/>
    </source>
</evidence>
<dbReference type="RefSeq" id="WP_208860638.1">
    <property type="nucleotide sequence ID" value="NZ_FOSK01000019.1"/>
</dbReference>
<gene>
    <name evidence="2" type="ORF">SAMN04488518_11950</name>
</gene>
<evidence type="ECO:0000256" key="1">
    <source>
        <dbReference type="SAM" id="SignalP"/>
    </source>
</evidence>
<dbReference type="Gene3D" id="2.60.40.1880">
    <property type="entry name" value="Invasion associated locus B (IalB) protein"/>
    <property type="match status" value="1"/>
</dbReference>
<comment type="caution">
    <text evidence="2">The sequence shown here is derived from an EMBL/GenBank/DDBJ whole genome shotgun (WGS) entry which is preliminary data.</text>
</comment>
<dbReference type="Proteomes" id="UP000199598">
    <property type="component" value="Unassembled WGS sequence"/>
</dbReference>
<dbReference type="Pfam" id="PF06776">
    <property type="entry name" value="IalB"/>
    <property type="match status" value="1"/>
</dbReference>
<proteinExistence type="predicted"/>
<feature type="chain" id="PRO_5046451142" evidence="1">
    <location>
        <begin position="30"/>
        <end position="165"/>
    </location>
</feature>
<evidence type="ECO:0000313" key="3">
    <source>
        <dbReference type="Proteomes" id="UP000199598"/>
    </source>
</evidence>
<protein>
    <submittedName>
        <fullName evidence="2">Invasion protein IalB, involved in pathogenesis</fullName>
    </submittedName>
</protein>
<dbReference type="InterPro" id="IPR038696">
    <property type="entry name" value="IalB_sf"/>
</dbReference>
<accession>A0A1I4FHD4</accession>
<dbReference type="EMBL" id="FOSK01000019">
    <property type="protein sequence ID" value="SFL17342.1"/>
    <property type="molecule type" value="Genomic_DNA"/>
</dbReference>
<keyword evidence="1" id="KW-0732">Signal</keyword>
<reference evidence="2 3" key="1">
    <citation type="submission" date="2016-10" db="EMBL/GenBank/DDBJ databases">
        <authorList>
            <person name="Varghese N."/>
            <person name="Submissions S."/>
        </authorList>
    </citation>
    <scope>NUCLEOTIDE SEQUENCE [LARGE SCALE GENOMIC DNA]</scope>
    <source>
        <strain evidence="2 3">DSM 16392</strain>
    </source>
</reference>
<keyword evidence="3" id="KW-1185">Reference proteome</keyword>
<feature type="signal peptide" evidence="1">
    <location>
        <begin position="1"/>
        <end position="29"/>
    </location>
</feature>
<sequence>MSRLLSFFFVAFAMVFHGGGVLAPSSAQAKEEWSVQCSRQQCQMYAEIRLQNGTLFNNIAFRKLNATTYAGILKLPLGIHIPSGINIGIDEAAIIQAKLITCNPDGCEAAFTANQTVVDFLKRGDKMSILVRKAGDRKQLALNYSLIGFTRNWNAFHKRMEMLTP</sequence>
<name>A0A1I4FHD4_9HYPH</name>
<dbReference type="InterPro" id="IPR010642">
    <property type="entry name" value="Invasion_prot_B"/>
</dbReference>
<organism evidence="2 3">
    <name type="scientific">Pseudovibrio ascidiaceicola</name>
    <dbReference type="NCBI Taxonomy" id="285279"/>
    <lineage>
        <taxon>Bacteria</taxon>
        <taxon>Pseudomonadati</taxon>
        <taxon>Pseudomonadota</taxon>
        <taxon>Alphaproteobacteria</taxon>
        <taxon>Hyphomicrobiales</taxon>
        <taxon>Stappiaceae</taxon>
        <taxon>Pseudovibrio</taxon>
    </lineage>
</organism>